<evidence type="ECO:0000313" key="2">
    <source>
        <dbReference type="Proteomes" id="UP000178724"/>
    </source>
</evidence>
<protein>
    <submittedName>
        <fullName evidence="1">Uncharacterized protein</fullName>
    </submittedName>
</protein>
<proteinExistence type="predicted"/>
<evidence type="ECO:0000313" key="1">
    <source>
        <dbReference type="EMBL" id="OGB90552.1"/>
    </source>
</evidence>
<sequence length="215" mass="23932">MKMSISGRLAMPPVSGQVVVAQLRRNPEIKNDSTVTVNEKEIEAGEIEENKTGGVAGGGAVFDVAVWTLVGLRQGSEITEDNVADLIWREMRSYMKDSLRGLKFKDNESSIKYTEKEIDALLDIFKQAFLGKRHSAISKNYNGSSHGYISEYASFDRTLDELLHNLAFKNGIRVVRDEDLGPFVQKVKGLLLKNVGSLDLSQLQREISEEGKPNE</sequence>
<organism evidence="1 2">
    <name type="scientific">candidate division WOR-1 bacterium RIFCSPHIGHO2_01_FULL_53_15</name>
    <dbReference type="NCBI Taxonomy" id="1802564"/>
    <lineage>
        <taxon>Bacteria</taxon>
        <taxon>Bacillati</taxon>
        <taxon>Saganbacteria</taxon>
    </lineage>
</organism>
<dbReference type="AlphaFoldDB" id="A0A1F4Q5P1"/>
<name>A0A1F4Q5P1_UNCSA</name>
<dbReference type="EMBL" id="METM01000007">
    <property type="protein sequence ID" value="OGB90552.1"/>
    <property type="molecule type" value="Genomic_DNA"/>
</dbReference>
<comment type="caution">
    <text evidence="1">The sequence shown here is derived from an EMBL/GenBank/DDBJ whole genome shotgun (WGS) entry which is preliminary data.</text>
</comment>
<dbReference type="Proteomes" id="UP000178724">
    <property type="component" value="Unassembled WGS sequence"/>
</dbReference>
<reference evidence="1 2" key="1">
    <citation type="journal article" date="2016" name="Nat. Commun.">
        <title>Thousands of microbial genomes shed light on interconnected biogeochemical processes in an aquifer system.</title>
        <authorList>
            <person name="Anantharaman K."/>
            <person name="Brown C.T."/>
            <person name="Hug L.A."/>
            <person name="Sharon I."/>
            <person name="Castelle C.J."/>
            <person name="Probst A.J."/>
            <person name="Thomas B.C."/>
            <person name="Singh A."/>
            <person name="Wilkins M.J."/>
            <person name="Karaoz U."/>
            <person name="Brodie E.L."/>
            <person name="Williams K.H."/>
            <person name="Hubbard S.S."/>
            <person name="Banfield J.F."/>
        </authorList>
    </citation>
    <scope>NUCLEOTIDE SEQUENCE [LARGE SCALE GENOMIC DNA]</scope>
</reference>
<accession>A0A1F4Q5P1</accession>
<gene>
    <name evidence="1" type="ORF">A2625_03285</name>
</gene>